<accession>A0A1G7QHQ1</accession>
<dbReference type="Proteomes" id="UP000199399">
    <property type="component" value="Unassembled WGS sequence"/>
</dbReference>
<dbReference type="AlphaFoldDB" id="A0A1G7QHQ1"/>
<dbReference type="InterPro" id="IPR029063">
    <property type="entry name" value="SAM-dependent_MTases_sf"/>
</dbReference>
<dbReference type="GO" id="GO:0032259">
    <property type="term" value="P:methylation"/>
    <property type="evidence" value="ECO:0007669"/>
    <property type="project" value="UniProtKB-KW"/>
</dbReference>
<sequence length="239" mass="26126">MTDDMTAFFTLHRDLPREGPGEPADVAWAVEQVDLPARAEIADVACGPGSDIGALRAALPQGHVTAFDTTAHFVDTARGRFVADANVTLLRADMAVIANEYDLIWCAGAVYFLGVTKALTRWRKSLREGGVVAFSEPCWLTDNPSEAARAQWAEYPAMSDGAGIEERVEAAGYEVIATRLLSDAAWENYYAPLEARIERLRPGAEGPLAEVLDATEAEIACWREHRDEFGYLLTVARPK</sequence>
<evidence type="ECO:0000313" key="5">
    <source>
        <dbReference type="Proteomes" id="UP000199399"/>
    </source>
</evidence>
<keyword evidence="2 4" id="KW-0808">Transferase</keyword>
<keyword evidence="1 4" id="KW-0489">Methyltransferase</keyword>
<dbReference type="Pfam" id="PF13649">
    <property type="entry name" value="Methyltransf_25"/>
    <property type="match status" value="1"/>
</dbReference>
<protein>
    <submittedName>
        <fullName evidence="4">Methyltransferase domain-containing protein</fullName>
    </submittedName>
</protein>
<gene>
    <name evidence="4" type="ORF">SAMN04489759_10458</name>
</gene>
<dbReference type="Gene3D" id="3.40.50.150">
    <property type="entry name" value="Vaccinia Virus protein VP39"/>
    <property type="match status" value="1"/>
</dbReference>
<organism evidence="4 5">
    <name type="scientific">Sulfitobacter delicatus</name>
    <dbReference type="NCBI Taxonomy" id="218672"/>
    <lineage>
        <taxon>Bacteria</taxon>
        <taxon>Pseudomonadati</taxon>
        <taxon>Pseudomonadota</taxon>
        <taxon>Alphaproteobacteria</taxon>
        <taxon>Rhodobacterales</taxon>
        <taxon>Roseobacteraceae</taxon>
        <taxon>Sulfitobacter</taxon>
    </lineage>
</organism>
<dbReference type="PANTHER" id="PTHR43861:SF1">
    <property type="entry name" value="TRANS-ACONITATE 2-METHYLTRANSFERASE"/>
    <property type="match status" value="1"/>
</dbReference>
<evidence type="ECO:0000256" key="2">
    <source>
        <dbReference type="ARBA" id="ARBA00022679"/>
    </source>
</evidence>
<keyword evidence="5" id="KW-1185">Reference proteome</keyword>
<dbReference type="GO" id="GO:0008168">
    <property type="term" value="F:methyltransferase activity"/>
    <property type="evidence" value="ECO:0007669"/>
    <property type="project" value="UniProtKB-KW"/>
</dbReference>
<name>A0A1G7QHQ1_9RHOB</name>
<proteinExistence type="predicted"/>
<dbReference type="RefSeq" id="WP_244153636.1">
    <property type="nucleotide sequence ID" value="NZ_FNBP01000004.1"/>
</dbReference>
<dbReference type="STRING" id="218672.SAMN04489759_10458"/>
<evidence type="ECO:0000256" key="1">
    <source>
        <dbReference type="ARBA" id="ARBA00022603"/>
    </source>
</evidence>
<evidence type="ECO:0000259" key="3">
    <source>
        <dbReference type="Pfam" id="PF13649"/>
    </source>
</evidence>
<evidence type="ECO:0000313" key="4">
    <source>
        <dbReference type="EMBL" id="SDF97479.1"/>
    </source>
</evidence>
<reference evidence="5" key="1">
    <citation type="submission" date="2016-10" db="EMBL/GenBank/DDBJ databases">
        <authorList>
            <person name="Varghese N."/>
            <person name="Submissions S."/>
        </authorList>
    </citation>
    <scope>NUCLEOTIDE SEQUENCE [LARGE SCALE GENOMIC DNA]</scope>
    <source>
        <strain evidence="5">DSM 16477</strain>
    </source>
</reference>
<feature type="domain" description="Methyltransferase" evidence="3">
    <location>
        <begin position="41"/>
        <end position="130"/>
    </location>
</feature>
<dbReference type="EMBL" id="FNBP01000004">
    <property type="protein sequence ID" value="SDF97479.1"/>
    <property type="molecule type" value="Genomic_DNA"/>
</dbReference>
<dbReference type="SUPFAM" id="SSF53335">
    <property type="entry name" value="S-adenosyl-L-methionine-dependent methyltransferases"/>
    <property type="match status" value="1"/>
</dbReference>
<dbReference type="CDD" id="cd02440">
    <property type="entry name" value="AdoMet_MTases"/>
    <property type="match status" value="1"/>
</dbReference>
<dbReference type="InterPro" id="IPR041698">
    <property type="entry name" value="Methyltransf_25"/>
</dbReference>
<dbReference type="PANTHER" id="PTHR43861">
    <property type="entry name" value="TRANS-ACONITATE 2-METHYLTRANSFERASE-RELATED"/>
    <property type="match status" value="1"/>
</dbReference>